<accession>A0A3P6FIZ9</accession>
<organism evidence="2">
    <name type="scientific">Brassica oleracea</name>
    <name type="common">Wild cabbage</name>
    <dbReference type="NCBI Taxonomy" id="3712"/>
    <lineage>
        <taxon>Eukaryota</taxon>
        <taxon>Viridiplantae</taxon>
        <taxon>Streptophyta</taxon>
        <taxon>Embryophyta</taxon>
        <taxon>Tracheophyta</taxon>
        <taxon>Spermatophyta</taxon>
        <taxon>Magnoliopsida</taxon>
        <taxon>eudicotyledons</taxon>
        <taxon>Gunneridae</taxon>
        <taxon>Pentapetalae</taxon>
        <taxon>rosids</taxon>
        <taxon>malvids</taxon>
        <taxon>Brassicales</taxon>
        <taxon>Brassicaceae</taxon>
        <taxon>Brassiceae</taxon>
        <taxon>Brassica</taxon>
    </lineage>
</organism>
<dbReference type="SUPFAM" id="SSF53098">
    <property type="entry name" value="Ribonuclease H-like"/>
    <property type="match status" value="1"/>
</dbReference>
<dbReference type="CDD" id="cd06222">
    <property type="entry name" value="RNase_H_like"/>
    <property type="match status" value="1"/>
</dbReference>
<dbReference type="PANTHER" id="PTHR47074">
    <property type="entry name" value="BNAC02G40300D PROTEIN"/>
    <property type="match status" value="1"/>
</dbReference>
<sequence>MAMRKAISESKTLGLKKMVCESDSSQLIRALKGVEVPLELYGIIFGIVDLSFHFEFISFNWIPRDKNFAADLLAKQGLVDGEVFMTIT</sequence>
<feature type="domain" description="RNase H type-1" evidence="1">
    <location>
        <begin position="2"/>
        <end position="76"/>
    </location>
</feature>
<dbReference type="PANTHER" id="PTHR47074:SF11">
    <property type="entry name" value="REVERSE TRANSCRIPTASE-LIKE PROTEIN"/>
    <property type="match status" value="1"/>
</dbReference>
<dbReference type="InterPro" id="IPR012337">
    <property type="entry name" value="RNaseH-like_sf"/>
</dbReference>
<dbReference type="InterPro" id="IPR044730">
    <property type="entry name" value="RNase_H-like_dom_plant"/>
</dbReference>
<dbReference type="Pfam" id="PF13456">
    <property type="entry name" value="RVT_3"/>
    <property type="match status" value="1"/>
</dbReference>
<dbReference type="Gene3D" id="3.30.420.10">
    <property type="entry name" value="Ribonuclease H-like superfamily/Ribonuclease H"/>
    <property type="match status" value="1"/>
</dbReference>
<dbReference type="AlphaFoldDB" id="A0A3P6FIZ9"/>
<dbReference type="EMBL" id="LR031878">
    <property type="protein sequence ID" value="VDD52300.1"/>
    <property type="molecule type" value="Genomic_DNA"/>
</dbReference>
<dbReference type="GO" id="GO:0003676">
    <property type="term" value="F:nucleic acid binding"/>
    <property type="evidence" value="ECO:0007669"/>
    <property type="project" value="InterPro"/>
</dbReference>
<gene>
    <name evidence="2" type="ORF">BOLC1T04689H</name>
</gene>
<dbReference type="InterPro" id="IPR052929">
    <property type="entry name" value="RNase_H-like_EbsB-rel"/>
</dbReference>
<dbReference type="InterPro" id="IPR002156">
    <property type="entry name" value="RNaseH_domain"/>
</dbReference>
<dbReference type="InterPro" id="IPR036397">
    <property type="entry name" value="RNaseH_sf"/>
</dbReference>
<evidence type="ECO:0000313" key="2">
    <source>
        <dbReference type="EMBL" id="VDD52300.1"/>
    </source>
</evidence>
<proteinExistence type="predicted"/>
<protein>
    <recommendedName>
        <fullName evidence="1">RNase H type-1 domain-containing protein</fullName>
    </recommendedName>
</protein>
<dbReference type="GO" id="GO:0004523">
    <property type="term" value="F:RNA-DNA hybrid ribonuclease activity"/>
    <property type="evidence" value="ECO:0007669"/>
    <property type="project" value="InterPro"/>
</dbReference>
<reference evidence="2" key="1">
    <citation type="submission" date="2018-11" db="EMBL/GenBank/DDBJ databases">
        <authorList>
            <consortium name="Genoscope - CEA"/>
            <person name="William W."/>
        </authorList>
    </citation>
    <scope>NUCLEOTIDE SEQUENCE</scope>
</reference>
<evidence type="ECO:0000259" key="1">
    <source>
        <dbReference type="Pfam" id="PF13456"/>
    </source>
</evidence>
<name>A0A3P6FIZ9_BRAOL</name>